<dbReference type="EMBL" id="JAACJK010000061">
    <property type="protein sequence ID" value="KAF5335554.1"/>
    <property type="molecule type" value="Genomic_DNA"/>
</dbReference>
<evidence type="ECO:0000256" key="1">
    <source>
        <dbReference type="SAM" id="MobiDB-lite"/>
    </source>
</evidence>
<organism evidence="2 3">
    <name type="scientific">Ephemerocybe angulata</name>
    <dbReference type="NCBI Taxonomy" id="980116"/>
    <lineage>
        <taxon>Eukaryota</taxon>
        <taxon>Fungi</taxon>
        <taxon>Dikarya</taxon>
        <taxon>Basidiomycota</taxon>
        <taxon>Agaricomycotina</taxon>
        <taxon>Agaricomycetes</taxon>
        <taxon>Agaricomycetidae</taxon>
        <taxon>Agaricales</taxon>
        <taxon>Agaricineae</taxon>
        <taxon>Psathyrellaceae</taxon>
        <taxon>Ephemerocybe</taxon>
    </lineage>
</organism>
<dbReference type="OrthoDB" id="2838203at2759"/>
<proteinExistence type="predicted"/>
<dbReference type="Proteomes" id="UP000541558">
    <property type="component" value="Unassembled WGS sequence"/>
</dbReference>
<dbReference type="AlphaFoldDB" id="A0A8H5C5I8"/>
<evidence type="ECO:0000313" key="3">
    <source>
        <dbReference type="Proteomes" id="UP000541558"/>
    </source>
</evidence>
<feature type="region of interest" description="Disordered" evidence="1">
    <location>
        <begin position="234"/>
        <end position="264"/>
    </location>
</feature>
<reference evidence="2 3" key="1">
    <citation type="journal article" date="2020" name="ISME J.">
        <title>Uncovering the hidden diversity of litter-decomposition mechanisms in mushroom-forming fungi.</title>
        <authorList>
            <person name="Floudas D."/>
            <person name="Bentzer J."/>
            <person name="Ahren D."/>
            <person name="Johansson T."/>
            <person name="Persson P."/>
            <person name="Tunlid A."/>
        </authorList>
    </citation>
    <scope>NUCLEOTIDE SEQUENCE [LARGE SCALE GENOMIC DNA]</scope>
    <source>
        <strain evidence="2 3">CBS 175.51</strain>
    </source>
</reference>
<evidence type="ECO:0000313" key="2">
    <source>
        <dbReference type="EMBL" id="KAF5335554.1"/>
    </source>
</evidence>
<protein>
    <submittedName>
        <fullName evidence="2">Uncharacterized protein</fullName>
    </submittedName>
</protein>
<sequence length="402" mass="45112">MPPRRGKPNVSAQTSELPAAQPVQDVSQPTQDAEHDILRGVEYIEQQLGTDEWVKTTFAHGNRFWKFGENFRSVYTPPRAGSGFTIGKRVFLTNSGEELEINIFGSVESNARGSQLKATGHLVPNRYNTTRIRDGTTVRHSILIKKPSQSTPKVSKAYNNQRNMFQYIGLREMADAKNTDDTAKWNLFIPKDLTGADGESYIRVYLPPTYKVPPKPKNNSKDNLPEEITFDDLDDDTHGPGDLNMADFDAGNPLADGEGDRDENVPTVQLGAYYDPRLLPDFGGDMFDLNRAKLVQHDIVDTEGNLVAPWELYDKLRPGTIVLIKAKLVAWHTGDQGSDRRTYQIIAERIKIIEDSNELVELREIESFEVPSTPTKRSSGRKTEADNAFDSFQSPSKKNRLA</sequence>
<gene>
    <name evidence="2" type="ORF">D9611_012210</name>
</gene>
<feature type="region of interest" description="Disordered" evidence="1">
    <location>
        <begin position="370"/>
        <end position="402"/>
    </location>
</feature>
<keyword evidence="3" id="KW-1185">Reference proteome</keyword>
<name>A0A8H5C5I8_9AGAR</name>
<feature type="region of interest" description="Disordered" evidence="1">
    <location>
        <begin position="1"/>
        <end position="32"/>
    </location>
</feature>
<comment type="caution">
    <text evidence="2">The sequence shown here is derived from an EMBL/GenBank/DDBJ whole genome shotgun (WGS) entry which is preliminary data.</text>
</comment>
<accession>A0A8H5C5I8</accession>